<protein>
    <submittedName>
        <fullName evidence="1">Uncharacterized protein</fullName>
    </submittedName>
</protein>
<evidence type="ECO:0000313" key="2">
    <source>
        <dbReference type="Proteomes" id="UP001227268"/>
    </source>
</evidence>
<reference evidence="1" key="1">
    <citation type="submission" date="2023-04" db="EMBL/GenBank/DDBJ databases">
        <title>Draft Genome sequencing of Naganishia species isolated from polar environments using Oxford Nanopore Technology.</title>
        <authorList>
            <person name="Leo P."/>
            <person name="Venkateswaran K."/>
        </authorList>
    </citation>
    <scope>NUCLEOTIDE SEQUENCE</scope>
    <source>
        <strain evidence="1">MNA-CCFEE 5423</strain>
    </source>
</reference>
<gene>
    <name evidence="1" type="ORF">QFC21_006381</name>
</gene>
<dbReference type="Proteomes" id="UP001227268">
    <property type="component" value="Unassembled WGS sequence"/>
</dbReference>
<comment type="caution">
    <text evidence="1">The sequence shown here is derived from an EMBL/GenBank/DDBJ whole genome shotgun (WGS) entry which is preliminary data.</text>
</comment>
<evidence type="ECO:0000313" key="1">
    <source>
        <dbReference type="EMBL" id="KAJ9093540.1"/>
    </source>
</evidence>
<sequence length="351" mass="37165">MSMSALLSKLSQTASPAPANTVSQPFPGPPTSGPGPGFPPMNGGQHLYPANGGIPDTLHHSNSWSVGQIPSLHPHPHSHHMGTTSPQRAPVYPHQMGGIASPRIPNQSSGTHDAADLTASLKQMLGLGAASSPNRGPSDGNVSNAMTPGAHRNGPAQHPMTPTRRFDDPQSFHHGETPPPIHLAPALNNLSGRSRSPLQMPSVHQSTLSGNSSQPPSRHSSQRQVQTNSPHNTFTSPATQARHPHHGYVPNPNRNGDPFTIGTSSGDAGVHTINKNGVAHAVVDTWNKSTHKDGLMEENGAPNEDDKEQKRDFVRALLSAIHTDESFVNQLWKEYCDSQGGGKGADDLAHV</sequence>
<proteinExistence type="predicted"/>
<keyword evidence="2" id="KW-1185">Reference proteome</keyword>
<name>A0ACC2V3Q7_9TREE</name>
<dbReference type="EMBL" id="JASBWT010000030">
    <property type="protein sequence ID" value="KAJ9093540.1"/>
    <property type="molecule type" value="Genomic_DNA"/>
</dbReference>
<organism evidence="1 2">
    <name type="scientific">Naganishia friedmannii</name>
    <dbReference type="NCBI Taxonomy" id="89922"/>
    <lineage>
        <taxon>Eukaryota</taxon>
        <taxon>Fungi</taxon>
        <taxon>Dikarya</taxon>
        <taxon>Basidiomycota</taxon>
        <taxon>Agaricomycotina</taxon>
        <taxon>Tremellomycetes</taxon>
        <taxon>Filobasidiales</taxon>
        <taxon>Filobasidiaceae</taxon>
        <taxon>Naganishia</taxon>
    </lineage>
</organism>
<accession>A0ACC2V3Q7</accession>